<accession>A0AAD6TEW8</accession>
<evidence type="ECO:0000313" key="1">
    <source>
        <dbReference type="EMBL" id="KAJ7044713.1"/>
    </source>
</evidence>
<keyword evidence="2" id="KW-1185">Reference proteome</keyword>
<evidence type="ECO:0000313" key="2">
    <source>
        <dbReference type="Proteomes" id="UP001218188"/>
    </source>
</evidence>
<reference evidence="1" key="1">
    <citation type="submission" date="2023-03" db="EMBL/GenBank/DDBJ databases">
        <title>Massive genome expansion in bonnet fungi (Mycena s.s.) driven by repeated elements and novel gene families across ecological guilds.</title>
        <authorList>
            <consortium name="Lawrence Berkeley National Laboratory"/>
            <person name="Harder C.B."/>
            <person name="Miyauchi S."/>
            <person name="Viragh M."/>
            <person name="Kuo A."/>
            <person name="Thoen E."/>
            <person name="Andreopoulos B."/>
            <person name="Lu D."/>
            <person name="Skrede I."/>
            <person name="Drula E."/>
            <person name="Henrissat B."/>
            <person name="Morin E."/>
            <person name="Kohler A."/>
            <person name="Barry K."/>
            <person name="LaButti K."/>
            <person name="Morin E."/>
            <person name="Salamov A."/>
            <person name="Lipzen A."/>
            <person name="Mereny Z."/>
            <person name="Hegedus B."/>
            <person name="Baldrian P."/>
            <person name="Stursova M."/>
            <person name="Weitz H."/>
            <person name="Taylor A."/>
            <person name="Grigoriev I.V."/>
            <person name="Nagy L.G."/>
            <person name="Martin F."/>
            <person name="Kauserud H."/>
        </authorList>
    </citation>
    <scope>NUCLEOTIDE SEQUENCE</scope>
    <source>
        <strain evidence="1">CBHHK200</strain>
    </source>
</reference>
<protein>
    <submittedName>
        <fullName evidence="1">Uncharacterized protein</fullName>
    </submittedName>
</protein>
<dbReference type="AlphaFoldDB" id="A0AAD6TEW8"/>
<comment type="caution">
    <text evidence="1">The sequence shown here is derived from an EMBL/GenBank/DDBJ whole genome shotgun (WGS) entry which is preliminary data.</text>
</comment>
<sequence length="228" mass="25986">MDETLRWFLKWLDIWRDALFAWAAFSANLANHPADYVLNHRSDYLDGLFIGYDGLNRAHCTATLLKSSGCLQQKPRNTQRAPNIWSVDRQSHPICANTAQATLGGMRTDAQMRQEFNRLTDLAYRAQIVESFNRVAPAPRKLRVVIVCYPLYSVAGDDLWNIFPDHKAAAFSNPFSSESRLLSTALEHAWREQFAEHVRKGNVTGHKEVLQKLIQESQVLAKVAFEVD</sequence>
<dbReference type="Proteomes" id="UP001218188">
    <property type="component" value="Unassembled WGS sequence"/>
</dbReference>
<dbReference type="EMBL" id="JARJCM010000006">
    <property type="protein sequence ID" value="KAJ7044713.1"/>
    <property type="molecule type" value="Genomic_DNA"/>
</dbReference>
<name>A0AAD6TEW8_9AGAR</name>
<gene>
    <name evidence="1" type="ORF">C8F04DRAFT_1069278</name>
</gene>
<proteinExistence type="predicted"/>
<organism evidence="1 2">
    <name type="scientific">Mycena alexandri</name>
    <dbReference type="NCBI Taxonomy" id="1745969"/>
    <lineage>
        <taxon>Eukaryota</taxon>
        <taxon>Fungi</taxon>
        <taxon>Dikarya</taxon>
        <taxon>Basidiomycota</taxon>
        <taxon>Agaricomycotina</taxon>
        <taxon>Agaricomycetes</taxon>
        <taxon>Agaricomycetidae</taxon>
        <taxon>Agaricales</taxon>
        <taxon>Marasmiineae</taxon>
        <taxon>Mycenaceae</taxon>
        <taxon>Mycena</taxon>
    </lineage>
</organism>